<dbReference type="PANTHER" id="PTHR43022">
    <property type="entry name" value="PROTEIN SMF"/>
    <property type="match status" value="1"/>
</dbReference>
<accession>A0A443JD36</accession>
<sequence length="371" mass="38072">MFGLGLSENADDLEAYARVCWSVLAEPGDGAAGDLVSRFGAVEALRIAVADADDEWNAGRARWRPRAESATVNSALASARRSGATLLVPSDAQWPTRLDDLGVHAPHVLWVRGDPGNLSAGPTVAIVGARAATPYGESVAADLAADLAAAGVTVVSGAAYGIDGAAHRAALAVDGSTVAFLAGGVDRPYPRGHEGLLSRIASSGAVLSETPCGAAPTKWRFLSRNRLIAAVADAVVVVEAGHRSGSLNTAAHAAQLGRALGAVPGPVTSAASAGSHRVLREFDGVCVTSAADVREMLGADTAPGQRSHDRTDDMTRMMDALSTRVGRDAGDIARRAGFSDAGAQALLGLAELEGRVARGEDGRWRARHREG</sequence>
<feature type="domain" description="Smf/DprA SLOG" evidence="2">
    <location>
        <begin position="86"/>
        <end position="296"/>
    </location>
</feature>
<evidence type="ECO:0000313" key="4">
    <source>
        <dbReference type="Proteomes" id="UP000285970"/>
    </source>
</evidence>
<dbReference type="RefSeq" id="WP_128217935.1">
    <property type="nucleotide sequence ID" value="NZ_RBZY01000030.1"/>
</dbReference>
<dbReference type="OrthoDB" id="9785707at2"/>
<organism evidence="3 4">
    <name type="scientific">Microbacterium enclense</name>
    <dbReference type="NCBI Taxonomy" id="993073"/>
    <lineage>
        <taxon>Bacteria</taxon>
        <taxon>Bacillati</taxon>
        <taxon>Actinomycetota</taxon>
        <taxon>Actinomycetes</taxon>
        <taxon>Micrococcales</taxon>
        <taxon>Microbacteriaceae</taxon>
        <taxon>Microbacterium</taxon>
    </lineage>
</organism>
<proteinExistence type="inferred from homology"/>
<dbReference type="AlphaFoldDB" id="A0A443JD36"/>
<dbReference type="SUPFAM" id="SSF102405">
    <property type="entry name" value="MCP/YpsA-like"/>
    <property type="match status" value="1"/>
</dbReference>
<dbReference type="Pfam" id="PF02481">
    <property type="entry name" value="DNA_processg_A"/>
    <property type="match status" value="1"/>
</dbReference>
<dbReference type="Gene3D" id="3.40.50.450">
    <property type="match status" value="1"/>
</dbReference>
<dbReference type="Proteomes" id="UP000285970">
    <property type="component" value="Unassembled WGS sequence"/>
</dbReference>
<comment type="caution">
    <text evidence="3">The sequence shown here is derived from an EMBL/GenBank/DDBJ whole genome shotgun (WGS) entry which is preliminary data.</text>
</comment>
<dbReference type="InterPro" id="IPR003488">
    <property type="entry name" value="DprA"/>
</dbReference>
<name>A0A443JD36_9MICO</name>
<gene>
    <name evidence="3" type="primary">dprA</name>
    <name evidence="3" type="ORF">D8Y23_09440</name>
</gene>
<dbReference type="PANTHER" id="PTHR43022:SF1">
    <property type="entry name" value="PROTEIN SMF"/>
    <property type="match status" value="1"/>
</dbReference>
<evidence type="ECO:0000256" key="1">
    <source>
        <dbReference type="ARBA" id="ARBA00006525"/>
    </source>
</evidence>
<comment type="similarity">
    <text evidence="1">Belongs to the DprA/Smf family.</text>
</comment>
<dbReference type="InterPro" id="IPR057666">
    <property type="entry name" value="DrpA_SLOG"/>
</dbReference>
<evidence type="ECO:0000259" key="2">
    <source>
        <dbReference type="Pfam" id="PF02481"/>
    </source>
</evidence>
<evidence type="ECO:0000313" key="3">
    <source>
        <dbReference type="EMBL" id="RWR18466.1"/>
    </source>
</evidence>
<reference evidence="3 4" key="1">
    <citation type="journal article" date="2018" name="Front. Microbiol.">
        <title>Novel Insights Into Bacterial Dimethylsulfoniopropionate Catabolism in the East China Sea.</title>
        <authorList>
            <person name="Liu J."/>
            <person name="Liu J."/>
            <person name="Zhang S.H."/>
            <person name="Liang J."/>
            <person name="Lin H."/>
            <person name="Song D."/>
            <person name="Yang G.P."/>
            <person name="Todd J.D."/>
            <person name="Zhang X.H."/>
        </authorList>
    </citation>
    <scope>NUCLEOTIDE SEQUENCE [LARGE SCALE GENOMIC DNA]</scope>
    <source>
        <strain evidence="3 4">ZYFD042</strain>
    </source>
</reference>
<dbReference type="NCBIfam" id="TIGR00732">
    <property type="entry name" value="dprA"/>
    <property type="match status" value="1"/>
</dbReference>
<protein>
    <submittedName>
        <fullName evidence="3">DNA-protecting protein DprA</fullName>
    </submittedName>
</protein>
<dbReference type="GO" id="GO:0009294">
    <property type="term" value="P:DNA-mediated transformation"/>
    <property type="evidence" value="ECO:0007669"/>
    <property type="project" value="InterPro"/>
</dbReference>
<dbReference type="EMBL" id="RBZY01000030">
    <property type="protein sequence ID" value="RWR18466.1"/>
    <property type="molecule type" value="Genomic_DNA"/>
</dbReference>